<dbReference type="Pfam" id="PF01370">
    <property type="entry name" value="Epimerase"/>
    <property type="match status" value="1"/>
</dbReference>
<evidence type="ECO:0000313" key="3">
    <source>
        <dbReference type="EMBL" id="ALE52214.1"/>
    </source>
</evidence>
<dbReference type="KEGG" id="tho:SP60_02560"/>
<dbReference type="AlphaFoldDB" id="A0A0M4NWL8"/>
<feature type="domain" description="NAD-dependent epimerase/dehydratase" evidence="2">
    <location>
        <begin position="3"/>
        <end position="239"/>
    </location>
</feature>
<keyword evidence="4" id="KW-1185">Reference proteome</keyword>
<dbReference type="STRING" id="1705394.SP60_02560"/>
<accession>A0A0M4NWL8</accession>
<dbReference type="PRINTS" id="PR01713">
    <property type="entry name" value="NUCEPIMERASE"/>
</dbReference>
<dbReference type="PANTHER" id="PTHR43574">
    <property type="entry name" value="EPIMERASE-RELATED"/>
    <property type="match status" value="1"/>
</dbReference>
<dbReference type="EMBL" id="CP010552">
    <property type="protein sequence ID" value="ALE52214.1"/>
    <property type="molecule type" value="Genomic_DNA"/>
</dbReference>
<dbReference type="OrthoDB" id="9803010at2"/>
<protein>
    <submittedName>
        <fullName evidence="3">Capsular biosynthesis protein CpsI</fullName>
    </submittedName>
</protein>
<dbReference type="SUPFAM" id="SSF51735">
    <property type="entry name" value="NAD(P)-binding Rossmann-fold domains"/>
    <property type="match status" value="1"/>
</dbReference>
<reference evidence="3 4" key="1">
    <citation type="journal article" date="2015" name="Genome Announc.">
        <title>Genome Sequence of 'Candidatus Thioglobus autotrophica' Strain EF1, a Chemoautotroph from the SUP05 Clade of Marine Gammaproteobacteria.</title>
        <authorList>
            <person name="Shah V."/>
            <person name="Morris R.M."/>
        </authorList>
    </citation>
    <scope>NUCLEOTIDE SEQUENCE [LARGE SCALE GENOMIC DNA]</scope>
    <source>
        <strain evidence="3 4">EF1</strain>
    </source>
</reference>
<keyword evidence="1" id="KW-0520">NAD</keyword>
<sequence>MKVLVTGSAGFIGSALSIRLLDRGDTVIGIDNHNDYYDPALKEARLARHADHPNYTHIRMNLEDREAMAKLFKDHQFEGVVNLAAQAGVRYSIENPLAYIDTNLVGFAHILEGCRHSKVGHLVYASSSSTYGLNTKQPFSTHDAVNHPVSLYAATKKANELMAHTYSHLYDLPTTGLRFFTVYGPYDRPDMALQKFTRAIMNDEPITVFNYGKHRRDFTYIDDIVEGIIRVLDRPAPINPNWDSNNPDPATSSAPYRVYNIGNNNPVELMDYIEALETSLGRTAEKELLPLQPGDVPDTYADVDDLVEEFGYKPSMSVKQGVENFAAWYKQYNNIK</sequence>
<dbReference type="RefSeq" id="WP_053951151.1">
    <property type="nucleotide sequence ID" value="NZ_CP010552.1"/>
</dbReference>
<dbReference type="Gene3D" id="3.40.50.720">
    <property type="entry name" value="NAD(P)-binding Rossmann-like Domain"/>
    <property type="match status" value="1"/>
</dbReference>
<proteinExistence type="predicted"/>
<evidence type="ECO:0000256" key="1">
    <source>
        <dbReference type="ARBA" id="ARBA00023027"/>
    </source>
</evidence>
<dbReference type="PATRIC" id="fig|1705394.5.peg.519"/>
<organism evidence="3 4">
    <name type="scientific">Candidatus Thioglobus autotrophicus</name>
    <dbReference type="NCBI Taxonomy" id="1705394"/>
    <lineage>
        <taxon>Bacteria</taxon>
        <taxon>Pseudomonadati</taxon>
        <taxon>Pseudomonadota</taxon>
        <taxon>Gammaproteobacteria</taxon>
        <taxon>Candidatus Pseudothioglobaceae</taxon>
        <taxon>Candidatus Thioglobus</taxon>
    </lineage>
</organism>
<dbReference type="Proteomes" id="UP000058020">
    <property type="component" value="Chromosome"/>
</dbReference>
<name>A0A0M4NWL8_9GAMM</name>
<evidence type="ECO:0000313" key="4">
    <source>
        <dbReference type="Proteomes" id="UP000058020"/>
    </source>
</evidence>
<evidence type="ECO:0000259" key="2">
    <source>
        <dbReference type="Pfam" id="PF01370"/>
    </source>
</evidence>
<dbReference type="CDD" id="cd05253">
    <property type="entry name" value="UDP_GE_SDE_e"/>
    <property type="match status" value="1"/>
</dbReference>
<dbReference type="InterPro" id="IPR036291">
    <property type="entry name" value="NAD(P)-bd_dom_sf"/>
</dbReference>
<dbReference type="InterPro" id="IPR001509">
    <property type="entry name" value="Epimerase_deHydtase"/>
</dbReference>
<gene>
    <name evidence="3" type="ORF">SP60_02560</name>
</gene>